<proteinExistence type="predicted"/>
<dbReference type="EMBL" id="PP429227">
    <property type="protein sequence ID" value="XCI77701.1"/>
    <property type="molecule type" value="Genomic_DNA"/>
</dbReference>
<name>A0AAU8HYK2_9CAUD</name>
<accession>A0AAU8HYK2</accession>
<gene>
    <name evidence="1" type="ORF">VGRTQORK_CDS0088</name>
</gene>
<evidence type="ECO:0000313" key="1">
    <source>
        <dbReference type="EMBL" id="XCI77701.1"/>
    </source>
</evidence>
<reference evidence="1" key="1">
    <citation type="submission" date="2024-03" db="EMBL/GenBank/DDBJ databases">
        <authorList>
            <person name="Chantapakul B."/>
            <person name="Wang S."/>
        </authorList>
    </citation>
    <scope>NUCLEOTIDE SEQUENCE</scope>
</reference>
<organism evidence="1">
    <name type="scientific">Rhizobium phage IG49</name>
    <dbReference type="NCBI Taxonomy" id="3129228"/>
    <lineage>
        <taxon>Viruses</taxon>
        <taxon>Duplodnaviria</taxon>
        <taxon>Heunggongvirae</taxon>
        <taxon>Uroviricota</taxon>
        <taxon>Caudoviricetes</taxon>
    </lineage>
</organism>
<sequence length="58" mass="6602">MGELWVIYLSVSIYHSSFFFNSPMLIPLRPRQIPGSCLISNDVMSDLNLGVQFRLGKI</sequence>
<protein>
    <submittedName>
        <fullName evidence="1">Uncharacterized protein</fullName>
    </submittedName>
</protein>